<protein>
    <submittedName>
        <fullName evidence="7">Cysteine proteinase inhibitor</fullName>
    </submittedName>
</protein>
<keyword evidence="3" id="KW-0789">Thiol protease inhibitor</keyword>
<dbReference type="GO" id="GO:0006952">
    <property type="term" value="P:defense response"/>
    <property type="evidence" value="ECO:0007669"/>
    <property type="project" value="UniProtKB-KW"/>
</dbReference>
<dbReference type="AlphaFoldDB" id="A0A0E0KAD0"/>
<dbReference type="Pfam" id="PF16845">
    <property type="entry name" value="SQAPI"/>
    <property type="match status" value="1"/>
</dbReference>
<dbReference type="HOGENOM" id="CLU_113093_2_2_1"/>
<keyword evidence="4" id="KW-0611">Plant defense</keyword>
<dbReference type="InterPro" id="IPR027214">
    <property type="entry name" value="Cystatin"/>
</dbReference>
<dbReference type="Gramene" id="OPUNC03G07640.1">
    <property type="protein sequence ID" value="OPUNC03G07640.1"/>
    <property type="gene ID" value="OPUNC03G07640"/>
</dbReference>
<organism evidence="7">
    <name type="scientific">Oryza punctata</name>
    <name type="common">Red rice</name>
    <dbReference type="NCBI Taxonomy" id="4537"/>
    <lineage>
        <taxon>Eukaryota</taxon>
        <taxon>Viridiplantae</taxon>
        <taxon>Streptophyta</taxon>
        <taxon>Embryophyta</taxon>
        <taxon>Tracheophyta</taxon>
        <taxon>Spermatophyta</taxon>
        <taxon>Magnoliopsida</taxon>
        <taxon>Liliopsida</taxon>
        <taxon>Poales</taxon>
        <taxon>Poaceae</taxon>
        <taxon>BOP clade</taxon>
        <taxon>Oryzoideae</taxon>
        <taxon>Oryzeae</taxon>
        <taxon>Oryzinae</taxon>
        <taxon>Oryza</taxon>
    </lineage>
</organism>
<feature type="chain" id="PRO_5018670558" evidence="5">
    <location>
        <begin position="19"/>
        <end position="124"/>
    </location>
</feature>
<evidence type="ECO:0000313" key="7">
    <source>
        <dbReference type="EnsemblPlants" id="OPUNC03G07640.1"/>
    </source>
</evidence>
<dbReference type="SUPFAM" id="SSF54403">
    <property type="entry name" value="Cystatin/monellin"/>
    <property type="match status" value="1"/>
</dbReference>
<evidence type="ECO:0000256" key="1">
    <source>
        <dbReference type="ARBA" id="ARBA00007233"/>
    </source>
</evidence>
<reference evidence="7" key="1">
    <citation type="submission" date="2015-04" db="UniProtKB">
        <authorList>
            <consortium name="EnsemblPlants"/>
        </authorList>
    </citation>
    <scope>IDENTIFICATION</scope>
</reference>
<dbReference type="CDD" id="cd00042">
    <property type="entry name" value="CY"/>
    <property type="match status" value="1"/>
</dbReference>
<evidence type="ECO:0000256" key="4">
    <source>
        <dbReference type="ARBA" id="ARBA00022821"/>
    </source>
</evidence>
<sequence>MRTGSLLVVPVAICAAAAHRGGGATAIIAGTWDPIKDVNDPHVQELGRWAVAEHGRQAPADAALTFVGATSGATQEFDGTNYRLVLDAWRPAAGGGREDGAYTAQVLEQDWINSRKLVSFIADK</sequence>
<feature type="signal peptide" evidence="5">
    <location>
        <begin position="1"/>
        <end position="18"/>
    </location>
</feature>
<keyword evidence="2" id="KW-0646">Protease inhibitor</keyword>
<dbReference type="STRING" id="4537.A0A0E0KAD0"/>
<keyword evidence="5" id="KW-0732">Signal</keyword>
<dbReference type="Proteomes" id="UP000026962">
    <property type="component" value="Chromosome 3"/>
</dbReference>
<dbReference type="InterPro" id="IPR046350">
    <property type="entry name" value="Cystatin_sf"/>
</dbReference>
<feature type="domain" description="Cystatin" evidence="6">
    <location>
        <begin position="35"/>
        <end position="120"/>
    </location>
</feature>
<dbReference type="EnsemblPlants" id="OPUNC03G07640.1">
    <property type="protein sequence ID" value="OPUNC03G07640.1"/>
    <property type="gene ID" value="OPUNC03G07640"/>
</dbReference>
<evidence type="ECO:0000256" key="5">
    <source>
        <dbReference type="SAM" id="SignalP"/>
    </source>
</evidence>
<keyword evidence="8" id="KW-1185">Reference proteome</keyword>
<accession>A0A0E0KAD0</accession>
<reference evidence="7" key="2">
    <citation type="submission" date="2018-05" db="EMBL/GenBank/DDBJ databases">
        <title>OpunRS2 (Oryza punctata Reference Sequence Version 2).</title>
        <authorList>
            <person name="Zhang J."/>
            <person name="Kudrna D."/>
            <person name="Lee S."/>
            <person name="Talag J."/>
            <person name="Welchert J."/>
            <person name="Wing R.A."/>
        </authorList>
    </citation>
    <scope>NUCLEOTIDE SEQUENCE [LARGE SCALE GENOMIC DNA]</scope>
</reference>
<proteinExistence type="inferred from homology"/>
<dbReference type="OMA" id="VIMYAIG"/>
<evidence type="ECO:0000256" key="3">
    <source>
        <dbReference type="ARBA" id="ARBA00022704"/>
    </source>
</evidence>
<evidence type="ECO:0000256" key="2">
    <source>
        <dbReference type="ARBA" id="ARBA00022690"/>
    </source>
</evidence>
<evidence type="ECO:0000259" key="6">
    <source>
        <dbReference type="Pfam" id="PF16845"/>
    </source>
</evidence>
<comment type="similarity">
    <text evidence="1">Belongs to the cystatin family. Phytocystatin subfamily.</text>
</comment>
<evidence type="ECO:0000313" key="8">
    <source>
        <dbReference type="Proteomes" id="UP000026962"/>
    </source>
</evidence>
<dbReference type="PANTHER" id="PTHR47116">
    <property type="entry name" value="PHLOEM FILAMENT PROTEIN"/>
    <property type="match status" value="1"/>
</dbReference>
<dbReference type="InterPro" id="IPR000010">
    <property type="entry name" value="Cystatin_dom"/>
</dbReference>
<dbReference type="Gene3D" id="3.10.450.10">
    <property type="match status" value="1"/>
</dbReference>
<dbReference type="GO" id="GO:0004869">
    <property type="term" value="F:cysteine-type endopeptidase inhibitor activity"/>
    <property type="evidence" value="ECO:0007669"/>
    <property type="project" value="UniProtKB-KW"/>
</dbReference>
<name>A0A0E0KAD0_ORYPU</name>